<dbReference type="AlphaFoldDB" id="A0AAF0TLZ8"/>
<evidence type="ECO:0008006" key="3">
    <source>
        <dbReference type="Google" id="ProtNLM"/>
    </source>
</evidence>
<proteinExistence type="predicted"/>
<dbReference type="Proteomes" id="UP001234989">
    <property type="component" value="Chromosome 4"/>
</dbReference>
<reference evidence="1" key="1">
    <citation type="submission" date="2023-08" db="EMBL/GenBank/DDBJ databases">
        <title>A de novo genome assembly of Solanum verrucosum Schlechtendal, a Mexican diploid species geographically isolated from the other diploid A-genome species in potato relatives.</title>
        <authorList>
            <person name="Hosaka K."/>
        </authorList>
    </citation>
    <scope>NUCLEOTIDE SEQUENCE</scope>
    <source>
        <tissue evidence="1">Young leaves</tissue>
    </source>
</reference>
<gene>
    <name evidence="1" type="ORF">MTR67_018907</name>
</gene>
<dbReference type="EMBL" id="CP133615">
    <property type="protein sequence ID" value="WMV25522.1"/>
    <property type="molecule type" value="Genomic_DNA"/>
</dbReference>
<protein>
    <recommendedName>
        <fullName evidence="3">Gag-pol polyprotein</fullName>
    </recommendedName>
</protein>
<accession>A0AAF0TLZ8</accession>
<name>A0AAF0TLZ8_SOLVR</name>
<evidence type="ECO:0000313" key="1">
    <source>
        <dbReference type="EMBL" id="WMV25522.1"/>
    </source>
</evidence>
<evidence type="ECO:0000313" key="2">
    <source>
        <dbReference type="Proteomes" id="UP001234989"/>
    </source>
</evidence>
<keyword evidence="2" id="KW-1185">Reference proteome</keyword>
<organism evidence="1 2">
    <name type="scientific">Solanum verrucosum</name>
    <dbReference type="NCBI Taxonomy" id="315347"/>
    <lineage>
        <taxon>Eukaryota</taxon>
        <taxon>Viridiplantae</taxon>
        <taxon>Streptophyta</taxon>
        <taxon>Embryophyta</taxon>
        <taxon>Tracheophyta</taxon>
        <taxon>Spermatophyta</taxon>
        <taxon>Magnoliopsida</taxon>
        <taxon>eudicotyledons</taxon>
        <taxon>Gunneridae</taxon>
        <taxon>Pentapetalae</taxon>
        <taxon>asterids</taxon>
        <taxon>lamiids</taxon>
        <taxon>Solanales</taxon>
        <taxon>Solanaceae</taxon>
        <taxon>Solanoideae</taxon>
        <taxon>Solaneae</taxon>
        <taxon>Solanum</taxon>
    </lineage>
</organism>
<sequence length="115" mass="13155">MRMSFNVKPKVPLAEKVSHAKFLVALQVLAQAMTAQANREIVAPLNPNVYMEVIRGRNLMRMNPPEFYGLKVEEDPQEFIEGIQNMMDIMGVTLLEKADLVVHQLKWVTQVLFSQ</sequence>